<dbReference type="InterPro" id="IPR011761">
    <property type="entry name" value="ATP-grasp"/>
</dbReference>
<evidence type="ECO:0000259" key="4">
    <source>
        <dbReference type="PROSITE" id="PS50975"/>
    </source>
</evidence>
<keyword evidence="2 5" id="KW-0436">Ligase</keyword>
<organism evidence="5 6">
    <name type="scientific">Candidatus Lambdaproteobacteria bacterium RIFOXYD2_FULL_56_26</name>
    <dbReference type="NCBI Taxonomy" id="1817773"/>
    <lineage>
        <taxon>Bacteria</taxon>
        <taxon>Pseudomonadati</taxon>
        <taxon>Pseudomonadota</taxon>
        <taxon>Candidatus Lambdaproteobacteria</taxon>
    </lineage>
</organism>
<evidence type="ECO:0000313" key="6">
    <source>
        <dbReference type="Proteomes" id="UP000177583"/>
    </source>
</evidence>
<protein>
    <submittedName>
        <fullName evidence="5">D-alanine--D-alanine ligase</fullName>
    </submittedName>
</protein>
<dbReference type="InterPro" id="IPR011095">
    <property type="entry name" value="Dala_Dala_lig_C"/>
</dbReference>
<name>A0A1F6GVI8_9PROT</name>
<dbReference type="Pfam" id="PF13649">
    <property type="entry name" value="Methyltransf_25"/>
    <property type="match status" value="1"/>
</dbReference>
<dbReference type="GO" id="GO:0005524">
    <property type="term" value="F:ATP binding"/>
    <property type="evidence" value="ECO:0007669"/>
    <property type="project" value="UniProtKB-UniRule"/>
</dbReference>
<dbReference type="InterPro" id="IPR041698">
    <property type="entry name" value="Methyltransf_25"/>
</dbReference>
<dbReference type="Gene3D" id="3.30.470.20">
    <property type="entry name" value="ATP-grasp fold, B domain"/>
    <property type="match status" value="1"/>
</dbReference>
<accession>A0A1F6GVI8</accession>
<dbReference type="EMBL" id="MFNF01000026">
    <property type="protein sequence ID" value="OGH02059.1"/>
    <property type="molecule type" value="Genomic_DNA"/>
</dbReference>
<dbReference type="Gene3D" id="2.20.25.110">
    <property type="entry name" value="S-adenosyl-L-methionine-dependent methyltransferases"/>
    <property type="match status" value="1"/>
</dbReference>
<comment type="caution">
    <text evidence="5">The sequence shown here is derived from an EMBL/GenBank/DDBJ whole genome shotgun (WGS) entry which is preliminary data.</text>
</comment>
<keyword evidence="3" id="KW-0547">Nucleotide-binding</keyword>
<dbReference type="Gene3D" id="3.40.50.150">
    <property type="entry name" value="Vaccinia Virus protein VP39"/>
    <property type="match status" value="1"/>
</dbReference>
<gene>
    <name evidence="5" type="ORF">A2557_10475</name>
</gene>
<evidence type="ECO:0000256" key="2">
    <source>
        <dbReference type="ARBA" id="ARBA00022598"/>
    </source>
</evidence>
<sequence>MAVPADKEKKIPSNDKDKKRLQVLGPVDQLEPHVRPDWWNRIFNSLYLKTDGDVVEDQEITKGEVTTYGAYLGLQEGEKLLDLCCGQGRHALEWSRRGITVYGMDRSRFLIGKARSRAKAEGLNPNLREGDARKLPYGADSFEVVTILGNSFGYFESAQDDLQVLQEVRRVLKPEGRIMLDVSDGDFVRSTFAPRSWEWIDKNMFVCRERSLAADGQRLISREVITHVRKGVVADQFYAERLYSREGLEELLKKAGFSKITFHGEMIPDSKRNQDLGMMSRRFVVTATLQKSWAPKRKATPATTKKVAVLLGDPRKKDIIKPEGVFDEDDFDTLRQLKEGLERLPGYKFRYLDDHDNYLSEVKKLKGQVDYVLNLCDEGFNNDPRLELHVASLLEMVSLPYTGSNPQSLAFCYDKSLVRGIAREMGVKVPQAFFVRPDDSIFELPIEFPVLIKPNFGDSSFGITQKSVVNNMEELAEGIARIRDLLGFDKPFLVEEFLPGKDISFGLIGNPGEFKFLPIIEEDYSKLPEGLPRICGYEAKWQPDSAYSCITSVPANLDPITEKEVIDSCLALFVRLECRDYCRFDWRLDKDGKPKLLEVNPNPGWCWDGHLAKMAAFDGVDYSKMLGLILEAAEKRWDLSNAKSLIP</sequence>
<reference evidence="5 6" key="1">
    <citation type="journal article" date="2016" name="Nat. Commun.">
        <title>Thousands of microbial genomes shed light on interconnected biogeochemical processes in an aquifer system.</title>
        <authorList>
            <person name="Anantharaman K."/>
            <person name="Brown C.T."/>
            <person name="Hug L.A."/>
            <person name="Sharon I."/>
            <person name="Castelle C.J."/>
            <person name="Probst A.J."/>
            <person name="Thomas B.C."/>
            <person name="Singh A."/>
            <person name="Wilkins M.J."/>
            <person name="Karaoz U."/>
            <person name="Brodie E.L."/>
            <person name="Williams K.H."/>
            <person name="Hubbard S.S."/>
            <person name="Banfield J.F."/>
        </authorList>
    </citation>
    <scope>NUCLEOTIDE SEQUENCE [LARGE SCALE GENOMIC DNA]</scope>
</reference>
<dbReference type="PANTHER" id="PTHR23132">
    <property type="entry name" value="D-ALANINE--D-ALANINE LIGASE"/>
    <property type="match status" value="1"/>
</dbReference>
<dbReference type="Pfam" id="PF07478">
    <property type="entry name" value="Dala_Dala_lig_C"/>
    <property type="match status" value="1"/>
</dbReference>
<evidence type="ECO:0000313" key="5">
    <source>
        <dbReference type="EMBL" id="OGH02059.1"/>
    </source>
</evidence>
<dbReference type="Gene3D" id="3.30.1490.20">
    <property type="entry name" value="ATP-grasp fold, A domain"/>
    <property type="match status" value="1"/>
</dbReference>
<feature type="domain" description="ATP-grasp" evidence="4">
    <location>
        <begin position="419"/>
        <end position="631"/>
    </location>
</feature>
<dbReference type="FunFam" id="3.30.470.20:FF:000105">
    <property type="entry name" value="Predicted protein"/>
    <property type="match status" value="1"/>
</dbReference>
<comment type="similarity">
    <text evidence="1">Belongs to the D-alanine--D-alanine ligase family.</text>
</comment>
<dbReference type="PROSITE" id="PS50975">
    <property type="entry name" value="ATP_GRASP"/>
    <property type="match status" value="1"/>
</dbReference>
<dbReference type="InterPro" id="IPR029063">
    <property type="entry name" value="SAM-dependent_MTases_sf"/>
</dbReference>
<dbReference type="CDD" id="cd02440">
    <property type="entry name" value="AdoMet_MTases"/>
    <property type="match status" value="1"/>
</dbReference>
<keyword evidence="3" id="KW-0067">ATP-binding</keyword>
<evidence type="ECO:0000256" key="3">
    <source>
        <dbReference type="PROSITE-ProRule" id="PRU00409"/>
    </source>
</evidence>
<dbReference type="GO" id="GO:0008716">
    <property type="term" value="F:D-alanine-D-alanine ligase activity"/>
    <property type="evidence" value="ECO:0007669"/>
    <property type="project" value="InterPro"/>
</dbReference>
<proteinExistence type="inferred from homology"/>
<dbReference type="GO" id="GO:0046872">
    <property type="term" value="F:metal ion binding"/>
    <property type="evidence" value="ECO:0007669"/>
    <property type="project" value="InterPro"/>
</dbReference>
<dbReference type="Proteomes" id="UP000177583">
    <property type="component" value="Unassembled WGS sequence"/>
</dbReference>
<dbReference type="SUPFAM" id="SSF56059">
    <property type="entry name" value="Glutathione synthetase ATP-binding domain-like"/>
    <property type="match status" value="1"/>
</dbReference>
<dbReference type="InterPro" id="IPR013815">
    <property type="entry name" value="ATP_grasp_subdomain_1"/>
</dbReference>
<dbReference type="SUPFAM" id="SSF53335">
    <property type="entry name" value="S-adenosyl-L-methionine-dependent methyltransferases"/>
    <property type="match status" value="1"/>
</dbReference>
<evidence type="ECO:0000256" key="1">
    <source>
        <dbReference type="ARBA" id="ARBA00010871"/>
    </source>
</evidence>
<dbReference type="AlphaFoldDB" id="A0A1F6GVI8"/>
<dbReference type="PANTHER" id="PTHR23132:SF23">
    <property type="entry name" value="D-ALANINE--D-ALANINE LIGASE B"/>
    <property type="match status" value="1"/>
</dbReference>